<evidence type="ECO:0000259" key="1">
    <source>
        <dbReference type="Pfam" id="PF08818"/>
    </source>
</evidence>
<reference evidence="2" key="1">
    <citation type="submission" date="2021-03" db="EMBL/GenBank/DDBJ databases">
        <title>Complete Genome of Pseudoalteromonas xiamenensis STKMTI.2, a new potential marine bacterium producing anti-Vibrio compounds.</title>
        <authorList>
            <person name="Handayani D.P."/>
            <person name="Isnansetyo A."/>
            <person name="Istiqomah I."/>
            <person name="Jumina J."/>
        </authorList>
    </citation>
    <scope>NUCLEOTIDE SEQUENCE</scope>
    <source>
        <strain evidence="2">STKMTI.2</strain>
    </source>
</reference>
<proteinExistence type="predicted"/>
<gene>
    <name evidence="2" type="ORF">J5O05_16235</name>
</gene>
<accession>A0A975DJ96</accession>
<evidence type="ECO:0000313" key="3">
    <source>
        <dbReference type="Proteomes" id="UP000664904"/>
    </source>
</evidence>
<protein>
    <submittedName>
        <fullName evidence="2">DUF1801 domain-containing protein</fullName>
    </submittedName>
</protein>
<dbReference type="Proteomes" id="UP000664904">
    <property type="component" value="Chromosome"/>
</dbReference>
<dbReference type="Pfam" id="PF08818">
    <property type="entry name" value="DUF1801"/>
    <property type="match status" value="1"/>
</dbReference>
<dbReference type="SUPFAM" id="SSF159888">
    <property type="entry name" value="YdhG-like"/>
    <property type="match status" value="1"/>
</dbReference>
<dbReference type="AlphaFoldDB" id="A0A975DJ96"/>
<dbReference type="InterPro" id="IPR014922">
    <property type="entry name" value="YdhG-like"/>
</dbReference>
<keyword evidence="3" id="KW-1185">Reference proteome</keyword>
<dbReference type="RefSeq" id="WP_208842957.1">
    <property type="nucleotide sequence ID" value="NZ_CP072133.1"/>
</dbReference>
<evidence type="ECO:0000313" key="2">
    <source>
        <dbReference type="EMBL" id="QTH71316.1"/>
    </source>
</evidence>
<sequence>MNRDVEQHFANYPEDVRVRLGHLREMVIELANELQLGDVTECLKWGEPSFSVSKGSPLRMDWKASSPTNCFLFFHCQTRLVETFKEVYGTELVFQGNRAIVLNLAEPWPVSSIRHCVEIALTYHQRKHLPLLGM</sequence>
<name>A0A975DJ96_9GAMM</name>
<organism evidence="2 3">
    <name type="scientific">Pseudoalteromonas xiamenensis</name>
    <dbReference type="NCBI Taxonomy" id="882626"/>
    <lineage>
        <taxon>Bacteria</taxon>
        <taxon>Pseudomonadati</taxon>
        <taxon>Pseudomonadota</taxon>
        <taxon>Gammaproteobacteria</taxon>
        <taxon>Alteromonadales</taxon>
        <taxon>Pseudoalteromonadaceae</taxon>
        <taxon>Pseudoalteromonas</taxon>
    </lineage>
</organism>
<dbReference type="KEGG" id="pxi:J5O05_16235"/>
<feature type="domain" description="YdhG-like" evidence="1">
    <location>
        <begin position="20"/>
        <end position="119"/>
    </location>
</feature>
<dbReference type="EMBL" id="CP072133">
    <property type="protein sequence ID" value="QTH71316.1"/>
    <property type="molecule type" value="Genomic_DNA"/>
</dbReference>